<dbReference type="EMBL" id="JASCZI010090697">
    <property type="protein sequence ID" value="MED6145164.1"/>
    <property type="molecule type" value="Genomic_DNA"/>
</dbReference>
<sequence>MRPIAPFSPRPAASPSSSASSGSVGSVHRERSRSPRTPMPPMAPALVPRLVYPVPRTPMCDARRYRSLFSRHRVTPPTPPPPSPSPSDEEPSAETFDPAADLEGDPDEPYVAERVPYGALEAYYSDASDGLERESVSAGSASSNHHSSGSPFGIVSLGYGSASSGLASNGASDDDLVHFCRVSFRVVPLSPVPFCVSVIVPVALVPRVYWNPEVKDFTVYNLEQLEMTAFKFLVSLPGGLPKRNKFICRWILDSSDAEVRKSLDDLLDVKMKKTKLDNLLAVMADPSRMGPRAILPIGRPSATATTAAASASAAAAGPTPVESSSQVPPAPTASETHKAKKQSSKRERAKVVDLEGEEGLQEDLSTNLQRKRRKKKAKGDDTFDRVLGDDSTWEHEVDPVKVAFPESFNYRKALNVGVETSLAAKVKAEKELSAALDQIEVLKGERDSALAFLPLKEKVDNLDDQLSERTAECQSALDRIAQLEEDNGVLKTQLESSQLSLEGEKKRSEATEKQAGSFAASLKTCQADLSKATEASEYWRAEWQKLGTEVTEMCQEILDICLDQVSHLCPGVDFSAITLKSRWDPKGRRIYVPQESDVEEEPPRAEEVMPEQHPEATTQASQPAAGDVAGASGECPT</sequence>
<feature type="region of interest" description="Disordered" evidence="2">
    <location>
        <begin position="592"/>
        <end position="637"/>
    </location>
</feature>
<protein>
    <submittedName>
        <fullName evidence="3">Uncharacterized protein</fullName>
    </submittedName>
</protein>
<name>A0ABU6T8X2_9FABA</name>
<reference evidence="3 4" key="1">
    <citation type="journal article" date="2023" name="Plants (Basel)">
        <title>Bridging the Gap: Combining Genomics and Transcriptomics Approaches to Understand Stylosanthes scabra, an Orphan Legume from the Brazilian Caatinga.</title>
        <authorList>
            <person name="Ferreira-Neto J.R.C."/>
            <person name="da Silva M.D."/>
            <person name="Binneck E."/>
            <person name="de Melo N.F."/>
            <person name="da Silva R.H."/>
            <person name="de Melo A.L.T.M."/>
            <person name="Pandolfi V."/>
            <person name="Bustamante F.O."/>
            <person name="Brasileiro-Vidal A.C."/>
            <person name="Benko-Iseppon A.M."/>
        </authorList>
    </citation>
    <scope>NUCLEOTIDE SEQUENCE [LARGE SCALE GENOMIC DNA]</scope>
    <source>
        <tissue evidence="3">Leaves</tissue>
    </source>
</reference>
<evidence type="ECO:0000313" key="3">
    <source>
        <dbReference type="EMBL" id="MED6145164.1"/>
    </source>
</evidence>
<gene>
    <name evidence="3" type="ORF">PIB30_022474</name>
</gene>
<feature type="region of interest" description="Disordered" evidence="2">
    <location>
        <begin position="308"/>
        <end position="384"/>
    </location>
</feature>
<dbReference type="Proteomes" id="UP001341840">
    <property type="component" value="Unassembled WGS sequence"/>
</dbReference>
<keyword evidence="4" id="KW-1185">Reference proteome</keyword>
<keyword evidence="1" id="KW-0175">Coiled coil</keyword>
<evidence type="ECO:0000313" key="4">
    <source>
        <dbReference type="Proteomes" id="UP001341840"/>
    </source>
</evidence>
<feature type="coiled-coil region" evidence="1">
    <location>
        <begin position="425"/>
        <end position="493"/>
    </location>
</feature>
<feature type="region of interest" description="Disordered" evidence="2">
    <location>
        <begin position="1"/>
        <end position="53"/>
    </location>
</feature>
<proteinExistence type="predicted"/>
<comment type="caution">
    <text evidence="3">The sequence shown here is derived from an EMBL/GenBank/DDBJ whole genome shotgun (WGS) entry which is preliminary data.</text>
</comment>
<feature type="compositionally biased region" description="Basic and acidic residues" evidence="2">
    <location>
        <begin position="601"/>
        <end position="614"/>
    </location>
</feature>
<evidence type="ECO:0000256" key="2">
    <source>
        <dbReference type="SAM" id="MobiDB-lite"/>
    </source>
</evidence>
<feature type="compositionally biased region" description="Acidic residues" evidence="2">
    <location>
        <begin position="100"/>
        <end position="110"/>
    </location>
</feature>
<feature type="compositionally biased region" description="Pro residues" evidence="2">
    <location>
        <begin position="76"/>
        <end position="85"/>
    </location>
</feature>
<evidence type="ECO:0000256" key="1">
    <source>
        <dbReference type="SAM" id="Coils"/>
    </source>
</evidence>
<feature type="compositionally biased region" description="Low complexity" evidence="2">
    <location>
        <begin position="1"/>
        <end position="26"/>
    </location>
</feature>
<feature type="compositionally biased region" description="Basic and acidic residues" evidence="2">
    <location>
        <begin position="344"/>
        <end position="353"/>
    </location>
</feature>
<feature type="region of interest" description="Disordered" evidence="2">
    <location>
        <begin position="69"/>
        <end position="110"/>
    </location>
</feature>
<accession>A0ABU6T8X2</accession>
<organism evidence="3 4">
    <name type="scientific">Stylosanthes scabra</name>
    <dbReference type="NCBI Taxonomy" id="79078"/>
    <lineage>
        <taxon>Eukaryota</taxon>
        <taxon>Viridiplantae</taxon>
        <taxon>Streptophyta</taxon>
        <taxon>Embryophyta</taxon>
        <taxon>Tracheophyta</taxon>
        <taxon>Spermatophyta</taxon>
        <taxon>Magnoliopsida</taxon>
        <taxon>eudicotyledons</taxon>
        <taxon>Gunneridae</taxon>
        <taxon>Pentapetalae</taxon>
        <taxon>rosids</taxon>
        <taxon>fabids</taxon>
        <taxon>Fabales</taxon>
        <taxon>Fabaceae</taxon>
        <taxon>Papilionoideae</taxon>
        <taxon>50 kb inversion clade</taxon>
        <taxon>dalbergioids sensu lato</taxon>
        <taxon>Dalbergieae</taxon>
        <taxon>Pterocarpus clade</taxon>
        <taxon>Stylosanthes</taxon>
    </lineage>
</organism>